<gene>
    <name evidence="1" type="ORF">MBORA_02160</name>
</gene>
<evidence type="ECO:0000313" key="1">
    <source>
        <dbReference type="EMBL" id="KZX13976.1"/>
    </source>
</evidence>
<proteinExistence type="predicted"/>
<dbReference type="RefSeq" id="WP_052331786.1">
    <property type="nucleotide sequence ID" value="NZ_CABMAB010000011.1"/>
</dbReference>
<dbReference type="Pfam" id="PF13565">
    <property type="entry name" value="HTH_32"/>
    <property type="match status" value="1"/>
</dbReference>
<evidence type="ECO:0000313" key="2">
    <source>
        <dbReference type="Proteomes" id="UP000077428"/>
    </source>
</evidence>
<dbReference type="AlphaFoldDB" id="A0A166BZL1"/>
<protein>
    <submittedName>
        <fullName evidence="1">Uncharacterized protein</fullName>
    </submittedName>
</protein>
<keyword evidence="2" id="KW-1185">Reference proteome</keyword>
<dbReference type="Proteomes" id="UP000077428">
    <property type="component" value="Unassembled WGS sequence"/>
</dbReference>
<reference evidence="2" key="1">
    <citation type="journal article" date="2016" name="Genome Announc.">
        <title>Draft Genome Sequences of Methanobrevibacter curvatus DSM11111, Methanobrevibacter cuticularis DSM11139, Methanobrevibacter filiformis DSM11501, and Methanobrevibacter oralis DSM7256.</title>
        <authorList>
            <person name="Poehlein A."/>
            <person name="Seedorf H."/>
        </authorList>
    </citation>
    <scope>NUCLEOTIDE SEQUENCE [LARGE SCALE GENOMIC DNA]</scope>
    <source>
        <strain evidence="2">DSM 7256 / JCM 30027 / ZR</strain>
    </source>
</reference>
<dbReference type="PATRIC" id="fig|66851.6.peg.264"/>
<dbReference type="EMBL" id="LWMU01000041">
    <property type="protein sequence ID" value="KZX13976.1"/>
    <property type="molecule type" value="Genomic_DNA"/>
</dbReference>
<organism evidence="1 2">
    <name type="scientific">Methanobrevibacter oralis</name>
    <dbReference type="NCBI Taxonomy" id="66851"/>
    <lineage>
        <taxon>Archaea</taxon>
        <taxon>Methanobacteriati</taxon>
        <taxon>Methanobacteriota</taxon>
        <taxon>Methanomada group</taxon>
        <taxon>Methanobacteria</taxon>
        <taxon>Methanobacteriales</taxon>
        <taxon>Methanobacteriaceae</taxon>
        <taxon>Methanobrevibacter</taxon>
    </lineage>
</organism>
<sequence length="173" mass="20398">MLWFVNICIISSRKLIDEYPEIISDIQTEIKKLENDTRVLNKLYVILDVLHDEPIKDIINKHGISQGTAHNWIKQWNNGGMESLKRKEGSKGQSKLTEEQFMILDKAIQENNLNTAKEVKHEIETLFDVKYSIRQIERIMKKLGYTYTKPYQIYAKMPKDAEKQLKKHTTSRF</sequence>
<dbReference type="OrthoDB" id="73794at2157"/>
<comment type="caution">
    <text evidence="1">The sequence shown here is derived from an EMBL/GenBank/DDBJ whole genome shotgun (WGS) entry which is preliminary data.</text>
</comment>
<accession>A0A166BZL1</accession>
<dbReference type="InterPro" id="IPR009057">
    <property type="entry name" value="Homeodomain-like_sf"/>
</dbReference>
<name>A0A166BZL1_METOA</name>
<dbReference type="SUPFAM" id="SSF46689">
    <property type="entry name" value="Homeodomain-like"/>
    <property type="match status" value="1"/>
</dbReference>
<dbReference type="STRING" id="66851.MBORA_02160"/>